<evidence type="ECO:0000313" key="2">
    <source>
        <dbReference type="Proteomes" id="UP001434883"/>
    </source>
</evidence>
<accession>A0ABV0RVA5</accession>
<keyword evidence="2" id="KW-1185">Reference proteome</keyword>
<reference evidence="1 2" key="1">
    <citation type="submission" date="2021-06" db="EMBL/GenBank/DDBJ databases">
        <authorList>
            <person name="Palmer J.M."/>
        </authorList>
    </citation>
    <scope>NUCLEOTIDE SEQUENCE [LARGE SCALE GENOMIC DNA]</scope>
    <source>
        <strain evidence="1 2">XC_2019</strain>
        <tissue evidence="1">Muscle</tissue>
    </source>
</reference>
<dbReference type="Proteomes" id="UP001434883">
    <property type="component" value="Unassembled WGS sequence"/>
</dbReference>
<evidence type="ECO:0000313" key="1">
    <source>
        <dbReference type="EMBL" id="MEQ2211611.1"/>
    </source>
</evidence>
<name>A0ABV0RVA5_9TELE</name>
<organism evidence="1 2">
    <name type="scientific">Xenoophorus captivus</name>
    <dbReference type="NCBI Taxonomy" id="1517983"/>
    <lineage>
        <taxon>Eukaryota</taxon>
        <taxon>Metazoa</taxon>
        <taxon>Chordata</taxon>
        <taxon>Craniata</taxon>
        <taxon>Vertebrata</taxon>
        <taxon>Euteleostomi</taxon>
        <taxon>Actinopterygii</taxon>
        <taxon>Neopterygii</taxon>
        <taxon>Teleostei</taxon>
        <taxon>Neoteleostei</taxon>
        <taxon>Acanthomorphata</taxon>
        <taxon>Ovalentaria</taxon>
        <taxon>Atherinomorphae</taxon>
        <taxon>Cyprinodontiformes</taxon>
        <taxon>Goodeidae</taxon>
        <taxon>Xenoophorus</taxon>
    </lineage>
</organism>
<proteinExistence type="predicted"/>
<comment type="caution">
    <text evidence="1">The sequence shown here is derived from an EMBL/GenBank/DDBJ whole genome shotgun (WGS) entry which is preliminary data.</text>
</comment>
<sequence>MGLFADSPITAVPAQPVTLGGCSCFVRIAVELFPFSDDGLTGFTGFLGGIRLKVNKYICSPHLGQLSKYISFLFHTPIMYNTVGLSHKNQFVFLKMAKCKKV</sequence>
<protein>
    <submittedName>
        <fullName evidence="1">Uncharacterized protein</fullName>
    </submittedName>
</protein>
<gene>
    <name evidence="1" type="ORF">XENOCAPTIV_009147</name>
</gene>
<dbReference type="EMBL" id="JAHRIN010059024">
    <property type="protein sequence ID" value="MEQ2211611.1"/>
    <property type="molecule type" value="Genomic_DNA"/>
</dbReference>